<keyword evidence="2" id="KW-1185">Reference proteome</keyword>
<accession>A0A917X040</accession>
<name>A0A917X040_9ACTN</name>
<evidence type="ECO:0000313" key="1">
    <source>
        <dbReference type="EMBL" id="GGM46363.1"/>
    </source>
</evidence>
<dbReference type="InterPro" id="IPR046074">
    <property type="entry name" value="DUF6092"/>
</dbReference>
<sequence length="103" mass="11044">MVLTEDEALELLAYLVTAARTQLDEAAEYGPLRLLTAAQRLAGYLAPRVSPETRSLLEGAIQRVPQTATRSADPDGYAAALDAMCRALAEHLVARYGIDRSAG</sequence>
<reference evidence="1" key="2">
    <citation type="submission" date="2020-09" db="EMBL/GenBank/DDBJ databases">
        <authorList>
            <person name="Sun Q."/>
            <person name="Ohkuma M."/>
        </authorList>
    </citation>
    <scope>NUCLEOTIDE SEQUENCE</scope>
    <source>
        <strain evidence="1">JCM 19831</strain>
    </source>
</reference>
<protein>
    <submittedName>
        <fullName evidence="1">Uncharacterized protein</fullName>
    </submittedName>
</protein>
<dbReference type="Proteomes" id="UP000642070">
    <property type="component" value="Unassembled WGS sequence"/>
</dbReference>
<reference evidence="1" key="1">
    <citation type="journal article" date="2014" name="Int. J. Syst. Evol. Microbiol.">
        <title>Complete genome sequence of Corynebacterium casei LMG S-19264T (=DSM 44701T), isolated from a smear-ripened cheese.</title>
        <authorList>
            <consortium name="US DOE Joint Genome Institute (JGI-PGF)"/>
            <person name="Walter F."/>
            <person name="Albersmeier A."/>
            <person name="Kalinowski J."/>
            <person name="Ruckert C."/>
        </authorList>
    </citation>
    <scope>NUCLEOTIDE SEQUENCE</scope>
    <source>
        <strain evidence="1">JCM 19831</strain>
    </source>
</reference>
<gene>
    <name evidence="1" type="ORF">GCM10007977_055110</name>
</gene>
<evidence type="ECO:0000313" key="2">
    <source>
        <dbReference type="Proteomes" id="UP000642070"/>
    </source>
</evidence>
<dbReference type="RefSeq" id="WP_190252846.1">
    <property type="nucleotide sequence ID" value="NZ_BMPI01000028.1"/>
</dbReference>
<dbReference type="AlphaFoldDB" id="A0A917X040"/>
<comment type="caution">
    <text evidence="1">The sequence shown here is derived from an EMBL/GenBank/DDBJ whole genome shotgun (WGS) entry which is preliminary data.</text>
</comment>
<dbReference type="EMBL" id="BMPI01000028">
    <property type="protein sequence ID" value="GGM46363.1"/>
    <property type="molecule type" value="Genomic_DNA"/>
</dbReference>
<organism evidence="1 2">
    <name type="scientific">Dactylosporangium sucinum</name>
    <dbReference type="NCBI Taxonomy" id="1424081"/>
    <lineage>
        <taxon>Bacteria</taxon>
        <taxon>Bacillati</taxon>
        <taxon>Actinomycetota</taxon>
        <taxon>Actinomycetes</taxon>
        <taxon>Micromonosporales</taxon>
        <taxon>Micromonosporaceae</taxon>
        <taxon>Dactylosporangium</taxon>
    </lineage>
</organism>
<proteinExistence type="predicted"/>
<dbReference type="Pfam" id="PF19585">
    <property type="entry name" value="DUF6092"/>
    <property type="match status" value="1"/>
</dbReference>